<feature type="compositionally biased region" description="Basic and acidic residues" evidence="1">
    <location>
        <begin position="387"/>
        <end position="402"/>
    </location>
</feature>
<feature type="region of interest" description="Disordered" evidence="1">
    <location>
        <begin position="234"/>
        <end position="264"/>
    </location>
</feature>
<comment type="caution">
    <text evidence="2">The sequence shown here is derived from an EMBL/GenBank/DDBJ whole genome shotgun (WGS) entry which is preliminary data.</text>
</comment>
<feature type="region of interest" description="Disordered" evidence="1">
    <location>
        <begin position="114"/>
        <end position="136"/>
    </location>
</feature>
<feature type="compositionally biased region" description="Low complexity" evidence="1">
    <location>
        <begin position="234"/>
        <end position="249"/>
    </location>
</feature>
<organism evidence="2 3">
    <name type="scientific">Mycena venus</name>
    <dbReference type="NCBI Taxonomy" id="2733690"/>
    <lineage>
        <taxon>Eukaryota</taxon>
        <taxon>Fungi</taxon>
        <taxon>Dikarya</taxon>
        <taxon>Basidiomycota</taxon>
        <taxon>Agaricomycotina</taxon>
        <taxon>Agaricomycetes</taxon>
        <taxon>Agaricomycetidae</taxon>
        <taxon>Agaricales</taxon>
        <taxon>Marasmiineae</taxon>
        <taxon>Mycenaceae</taxon>
        <taxon>Mycena</taxon>
    </lineage>
</organism>
<keyword evidence="3" id="KW-1185">Reference proteome</keyword>
<dbReference type="EMBL" id="JACAZI010000023">
    <property type="protein sequence ID" value="KAF7336205.1"/>
    <property type="molecule type" value="Genomic_DNA"/>
</dbReference>
<evidence type="ECO:0000256" key="1">
    <source>
        <dbReference type="SAM" id="MobiDB-lite"/>
    </source>
</evidence>
<reference evidence="2" key="1">
    <citation type="submission" date="2020-05" db="EMBL/GenBank/DDBJ databases">
        <title>Mycena genomes resolve the evolution of fungal bioluminescence.</title>
        <authorList>
            <person name="Tsai I.J."/>
        </authorList>
    </citation>
    <scope>NUCLEOTIDE SEQUENCE</scope>
    <source>
        <strain evidence="2">CCC161011</strain>
    </source>
</reference>
<name>A0A8H7CG78_9AGAR</name>
<gene>
    <name evidence="2" type="ORF">MVEN_02168300</name>
</gene>
<dbReference type="OrthoDB" id="3127551at2759"/>
<accession>A0A8H7CG78</accession>
<protein>
    <submittedName>
        <fullName evidence="2">Uncharacterized protein</fullName>
    </submittedName>
</protein>
<sequence>MTLKTSRRTASSSTTTSYSTPQRSTSSAPMLYNGAESLRSSRLHLCMRRVTPFVFGAPLPPHPTLLHPCAPSSSSNSNIFHALGGTGVECTCASSTMATATPAATARVPLTPRATTGMQSRPTMVSADQREVDGGDGEQEHERAHVIRTIEQVVPPVPVEHVQLCYHVHPGEEMDIDIDIEGKDAPLHPSLMPPRLDSPSPFAVSSSLTTLHPSSSTSTFPIASLSSSIAHLSASHPTKSTSSSALKTTPFPKPKRLAGVPPPSPKAPAARWGLLIDTAQGGGGWGGVVLEREVVLDAAAGFTGYGSGSGMMDEYLGDAYGARNAFGGKYARSGYTAAASTSAEMYTASTSKPYEIVERAGGWDIVPEVGACGVKGSETEEDGEVDIGDKIPDDSTRKDRVWGKTRRREGKREVVSESNVAHRITE</sequence>
<feature type="compositionally biased region" description="Low complexity" evidence="1">
    <location>
        <begin position="8"/>
        <end position="27"/>
    </location>
</feature>
<proteinExistence type="predicted"/>
<feature type="region of interest" description="Disordered" evidence="1">
    <location>
        <begin position="1"/>
        <end position="30"/>
    </location>
</feature>
<feature type="region of interest" description="Disordered" evidence="1">
    <location>
        <begin position="378"/>
        <end position="426"/>
    </location>
</feature>
<dbReference type="Proteomes" id="UP000620124">
    <property type="component" value="Unassembled WGS sequence"/>
</dbReference>
<evidence type="ECO:0000313" key="3">
    <source>
        <dbReference type="Proteomes" id="UP000620124"/>
    </source>
</evidence>
<evidence type="ECO:0000313" key="2">
    <source>
        <dbReference type="EMBL" id="KAF7336205.1"/>
    </source>
</evidence>
<dbReference type="AlphaFoldDB" id="A0A8H7CG78"/>